<evidence type="ECO:0000256" key="5">
    <source>
        <dbReference type="PIRSR" id="PIRSR000137-2"/>
    </source>
</evidence>
<feature type="binding site" evidence="5">
    <location>
        <position position="259"/>
    </location>
    <ligand>
        <name>FAD</name>
        <dbReference type="ChEBI" id="CHEBI:57692"/>
    </ligand>
</feature>
<dbReference type="InterPro" id="IPR007867">
    <property type="entry name" value="GMC_OxRtase_C"/>
</dbReference>
<dbReference type="Gene3D" id="3.30.560.10">
    <property type="entry name" value="Glucose Oxidase, domain 3"/>
    <property type="match status" value="1"/>
</dbReference>
<evidence type="ECO:0000256" key="2">
    <source>
        <dbReference type="ARBA" id="ARBA00010790"/>
    </source>
</evidence>
<dbReference type="PANTHER" id="PTHR11552:SF147">
    <property type="entry name" value="CHOLINE DEHYDROGENASE, MITOCHONDRIAL"/>
    <property type="match status" value="1"/>
</dbReference>
<dbReference type="GO" id="GO:0016614">
    <property type="term" value="F:oxidoreductase activity, acting on CH-OH group of donors"/>
    <property type="evidence" value="ECO:0007669"/>
    <property type="project" value="InterPro"/>
</dbReference>
<protein>
    <recommendedName>
        <fullName evidence="6">Glucose-methanol-choline oxidoreductase N-terminal domain-containing protein</fullName>
    </recommendedName>
</protein>
<keyword evidence="3" id="KW-0285">Flavoprotein</keyword>
<name>A0A0B7BFL3_9EUPU</name>
<evidence type="ECO:0000256" key="4">
    <source>
        <dbReference type="ARBA" id="ARBA00022827"/>
    </source>
</evidence>
<dbReference type="EMBL" id="HACG01044918">
    <property type="protein sequence ID" value="CEK91783.1"/>
    <property type="molecule type" value="Transcribed_RNA"/>
</dbReference>
<dbReference type="GO" id="GO:0050660">
    <property type="term" value="F:flavin adenine dinucleotide binding"/>
    <property type="evidence" value="ECO:0007669"/>
    <property type="project" value="InterPro"/>
</dbReference>
<feature type="domain" description="Glucose-methanol-choline oxidoreductase N-terminal" evidence="6">
    <location>
        <begin position="294"/>
        <end position="308"/>
    </location>
</feature>
<keyword evidence="4 5" id="KW-0274">FAD</keyword>
<evidence type="ECO:0000259" key="6">
    <source>
        <dbReference type="PROSITE" id="PS00624"/>
    </source>
</evidence>
<dbReference type="AlphaFoldDB" id="A0A0B7BFL3"/>
<feature type="binding site" evidence="5">
    <location>
        <position position="121"/>
    </location>
    <ligand>
        <name>FAD</name>
        <dbReference type="ChEBI" id="CHEBI:57692"/>
    </ligand>
</feature>
<dbReference type="PANTHER" id="PTHR11552">
    <property type="entry name" value="GLUCOSE-METHANOL-CHOLINE GMC OXIDOREDUCTASE"/>
    <property type="match status" value="1"/>
</dbReference>
<proteinExistence type="inferred from homology"/>
<dbReference type="PIRSF" id="PIRSF000137">
    <property type="entry name" value="Alcohol_oxidase"/>
    <property type="match status" value="1"/>
</dbReference>
<dbReference type="SUPFAM" id="SSF51905">
    <property type="entry name" value="FAD/NAD(P)-binding domain"/>
    <property type="match status" value="1"/>
</dbReference>
<sequence>MSVIANIIVTVVVALLVKILYLDSPSALLLANKLNSSYDYIVVGAGSAGSVVANRLSEDGQFRVLLLEAGYSDLVQPNINIPILGATLIKTHIDWEYYTESQDGILTGLKENRSVWPRGKVLGGSSSTNGMQYVRGSRHDFDRWALYTQDSGWDYKHVLPYFLKSEDVRIPELSDSEYHAHGGPLTINQINLKGVMFNIIQAAKTIGYHENEDFNGKTMEGISHSQATTRNGERWSTSRAFLYPALGRPNLDVAIHSHVTKIIIQNKTAVGVEVIKDGRKYVVNARKEIILSAGAVGSPQILMLSGIGPKKHLDNLKIPVVTDLPVGENLQDHLMYDIGIKITEPLTATWTNFMSFWSILQYKLFGTGHLSSPFKIEGLAFKSTTEETREKGWPDLQIHFMCMPDTTILMDVFNYADHTKAELSERNSMEYGFTCLPNLLRPESRGSITLRSSDPFDYPIIKANYLEKQEDIEVLIRGINECKKLADTKPMKDIGAELTEKTAVDSCKQHKFDSHEYWTCMIKQRPLTVYHPVGTCKMGPIGDLTAVVDSELKVQGLSGIRVADASVMPWITSGNTNAPSIMIGEKVSDLIRGKTPLKPLNL</sequence>
<gene>
    <name evidence="7" type="primary">ORF184841</name>
</gene>
<evidence type="ECO:0000256" key="3">
    <source>
        <dbReference type="ARBA" id="ARBA00022630"/>
    </source>
</evidence>
<dbReference type="SUPFAM" id="SSF54373">
    <property type="entry name" value="FAD-linked reductases, C-terminal domain"/>
    <property type="match status" value="1"/>
</dbReference>
<dbReference type="Gene3D" id="3.50.50.60">
    <property type="entry name" value="FAD/NAD(P)-binding domain"/>
    <property type="match status" value="1"/>
</dbReference>
<dbReference type="InterPro" id="IPR000172">
    <property type="entry name" value="GMC_OxRdtase_N"/>
</dbReference>
<dbReference type="PROSITE" id="PS00624">
    <property type="entry name" value="GMC_OXRED_2"/>
    <property type="match status" value="1"/>
</dbReference>
<dbReference type="Pfam" id="PF05199">
    <property type="entry name" value="GMC_oxred_C"/>
    <property type="match status" value="1"/>
</dbReference>
<evidence type="ECO:0000256" key="1">
    <source>
        <dbReference type="ARBA" id="ARBA00001974"/>
    </source>
</evidence>
<organism evidence="7">
    <name type="scientific">Arion vulgaris</name>
    <dbReference type="NCBI Taxonomy" id="1028688"/>
    <lineage>
        <taxon>Eukaryota</taxon>
        <taxon>Metazoa</taxon>
        <taxon>Spiralia</taxon>
        <taxon>Lophotrochozoa</taxon>
        <taxon>Mollusca</taxon>
        <taxon>Gastropoda</taxon>
        <taxon>Heterobranchia</taxon>
        <taxon>Euthyneura</taxon>
        <taxon>Panpulmonata</taxon>
        <taxon>Eupulmonata</taxon>
        <taxon>Stylommatophora</taxon>
        <taxon>Helicina</taxon>
        <taxon>Arionoidea</taxon>
        <taxon>Arionidae</taxon>
        <taxon>Arion</taxon>
    </lineage>
</organism>
<dbReference type="InterPro" id="IPR012132">
    <property type="entry name" value="GMC_OxRdtase"/>
</dbReference>
<dbReference type="Pfam" id="PF00732">
    <property type="entry name" value="GMC_oxred_N"/>
    <property type="match status" value="1"/>
</dbReference>
<accession>A0A0B7BFL3</accession>
<dbReference type="InterPro" id="IPR036188">
    <property type="entry name" value="FAD/NAD-bd_sf"/>
</dbReference>
<reference evidence="7" key="1">
    <citation type="submission" date="2014-12" db="EMBL/GenBank/DDBJ databases">
        <title>Insight into the proteome of Arion vulgaris.</title>
        <authorList>
            <person name="Aradska J."/>
            <person name="Bulat T."/>
            <person name="Smidak R."/>
            <person name="Sarate P."/>
            <person name="Gangsoo J."/>
            <person name="Sialana F."/>
            <person name="Bilban M."/>
            <person name="Lubec G."/>
        </authorList>
    </citation>
    <scope>NUCLEOTIDE SEQUENCE</scope>
    <source>
        <tissue evidence="7">Skin</tissue>
    </source>
</reference>
<comment type="similarity">
    <text evidence="2">Belongs to the GMC oxidoreductase family.</text>
</comment>
<evidence type="ECO:0000313" key="7">
    <source>
        <dbReference type="EMBL" id="CEK91783.1"/>
    </source>
</evidence>
<comment type="cofactor">
    <cofactor evidence="1 5">
        <name>FAD</name>
        <dbReference type="ChEBI" id="CHEBI:57692"/>
    </cofactor>
</comment>